<comment type="subcellular location">
    <subcellularLocation>
        <location evidence="1 4">Nucleus</location>
    </subcellularLocation>
</comment>
<dbReference type="Gene3D" id="1.20.58.1030">
    <property type="match status" value="1"/>
</dbReference>
<dbReference type="FunFam" id="1.20.58.1030:FF:000005">
    <property type="entry name" value="DNA replication complex GINS protein SLD5"/>
    <property type="match status" value="1"/>
</dbReference>
<evidence type="ECO:0000256" key="4">
    <source>
        <dbReference type="PIRNR" id="PIRNR007764"/>
    </source>
</evidence>
<gene>
    <name evidence="6" type="ORF">HS088_TW14G01225</name>
</gene>
<proteinExistence type="inferred from homology"/>
<dbReference type="InterPro" id="IPR036224">
    <property type="entry name" value="GINS_bundle-like_dom_sf"/>
</dbReference>
<dbReference type="PANTHER" id="PTHR21206:SF0">
    <property type="entry name" value="DNA REPLICATION COMPLEX GINS PROTEIN SLD5"/>
    <property type="match status" value="1"/>
</dbReference>
<feature type="domain" description="GINS subunit" evidence="5">
    <location>
        <begin position="52"/>
        <end position="138"/>
    </location>
</feature>
<dbReference type="Proteomes" id="UP000593562">
    <property type="component" value="Unassembled WGS sequence"/>
</dbReference>
<dbReference type="OrthoDB" id="338231at2759"/>
<name>A0A7J7CSX7_TRIWF</name>
<accession>A0A7J7CSX7</accession>
<dbReference type="GO" id="GO:0000727">
    <property type="term" value="P:double-strand break repair via break-induced replication"/>
    <property type="evidence" value="ECO:0007669"/>
    <property type="project" value="TreeGrafter"/>
</dbReference>
<dbReference type="EMBL" id="JAAARO010000014">
    <property type="protein sequence ID" value="KAF5737069.1"/>
    <property type="molecule type" value="Genomic_DNA"/>
</dbReference>
<evidence type="ECO:0000256" key="1">
    <source>
        <dbReference type="ARBA" id="ARBA00004123"/>
    </source>
</evidence>
<organism evidence="6 7">
    <name type="scientific">Tripterygium wilfordii</name>
    <name type="common">Thunder God vine</name>
    <dbReference type="NCBI Taxonomy" id="458696"/>
    <lineage>
        <taxon>Eukaryota</taxon>
        <taxon>Viridiplantae</taxon>
        <taxon>Streptophyta</taxon>
        <taxon>Embryophyta</taxon>
        <taxon>Tracheophyta</taxon>
        <taxon>Spermatophyta</taxon>
        <taxon>Magnoliopsida</taxon>
        <taxon>eudicotyledons</taxon>
        <taxon>Gunneridae</taxon>
        <taxon>Pentapetalae</taxon>
        <taxon>rosids</taxon>
        <taxon>fabids</taxon>
        <taxon>Celastrales</taxon>
        <taxon>Celastraceae</taxon>
        <taxon>Tripterygium</taxon>
    </lineage>
</organism>
<dbReference type="GO" id="GO:0006261">
    <property type="term" value="P:DNA-templated DNA replication"/>
    <property type="evidence" value="ECO:0007669"/>
    <property type="project" value="InterPro"/>
</dbReference>
<keyword evidence="2 4" id="KW-0235">DNA replication</keyword>
<dbReference type="PIRSF" id="PIRSF007764">
    <property type="entry name" value="Sld5"/>
    <property type="match status" value="1"/>
</dbReference>
<dbReference type="Pfam" id="PF05916">
    <property type="entry name" value="Sld5"/>
    <property type="match status" value="1"/>
</dbReference>
<reference evidence="6 7" key="1">
    <citation type="journal article" date="2020" name="Nat. Commun.">
        <title>Genome of Tripterygium wilfordii and identification of cytochrome P450 involved in triptolide biosynthesis.</title>
        <authorList>
            <person name="Tu L."/>
            <person name="Su P."/>
            <person name="Zhang Z."/>
            <person name="Gao L."/>
            <person name="Wang J."/>
            <person name="Hu T."/>
            <person name="Zhou J."/>
            <person name="Zhang Y."/>
            <person name="Zhao Y."/>
            <person name="Liu Y."/>
            <person name="Song Y."/>
            <person name="Tong Y."/>
            <person name="Lu Y."/>
            <person name="Yang J."/>
            <person name="Xu C."/>
            <person name="Jia M."/>
            <person name="Peters R.J."/>
            <person name="Huang L."/>
            <person name="Gao W."/>
        </authorList>
    </citation>
    <scope>NUCLEOTIDE SEQUENCE [LARGE SCALE GENOMIC DNA]</scope>
    <source>
        <strain evidence="7">cv. XIE 37</strain>
        <tissue evidence="6">Leaf</tissue>
    </source>
</reference>
<evidence type="ECO:0000256" key="3">
    <source>
        <dbReference type="ARBA" id="ARBA00023242"/>
    </source>
</evidence>
<dbReference type="CDD" id="cd11711">
    <property type="entry name" value="GINS_A_Sld5"/>
    <property type="match status" value="1"/>
</dbReference>
<keyword evidence="3 4" id="KW-0539">Nucleus</keyword>
<sequence length="222" mass="25854">MATDAGDGSASDMNDHKPFVPEISDLELLKTAWRNEKAAPEILPFQTRLVNDMKDQIQWREETVDEFEESGNDPLTVSLYQMDLDRIQFLLRSYLRVRLQKIEKYMFHILKTDNLRDRLSEQEKLFARRCVDDMGNHLEDTVLSKLPDNYQSVLKQSIISEEDDMVPEPQLDAFVAGKSRSESPLYVDIPGRGHLEMQNDDLFFLHYKVVKEKVENGIIYLV</sequence>
<protein>
    <recommendedName>
        <fullName evidence="4">DNA replication complex GINS protein SLD5</fullName>
    </recommendedName>
</protein>
<dbReference type="AlphaFoldDB" id="A0A7J7CSX7"/>
<dbReference type="InterPro" id="IPR038749">
    <property type="entry name" value="Sld5_GINS_A"/>
</dbReference>
<dbReference type="InterPro" id="IPR008591">
    <property type="entry name" value="GINS_Sld5"/>
</dbReference>
<evidence type="ECO:0000313" key="6">
    <source>
        <dbReference type="EMBL" id="KAF5737069.1"/>
    </source>
</evidence>
<comment type="caution">
    <text evidence="6">The sequence shown here is derived from an EMBL/GenBank/DDBJ whole genome shotgun (WGS) entry which is preliminary data.</text>
</comment>
<dbReference type="GO" id="GO:0000811">
    <property type="term" value="C:GINS complex"/>
    <property type="evidence" value="ECO:0007669"/>
    <property type="project" value="UniProtKB-UniRule"/>
</dbReference>
<dbReference type="InParanoid" id="A0A7J7CSX7"/>
<comment type="function">
    <text evidence="4">The GINS complex plays an essential role in the initiation of DNA replication.</text>
</comment>
<keyword evidence="7" id="KW-1185">Reference proteome</keyword>
<dbReference type="SUPFAM" id="SSF158573">
    <property type="entry name" value="GINS helical bundle-like"/>
    <property type="match status" value="1"/>
</dbReference>
<dbReference type="InterPro" id="IPR021151">
    <property type="entry name" value="GINS_A"/>
</dbReference>
<comment type="similarity">
    <text evidence="4">Belongs to the GINS4/SLD5 family.</text>
</comment>
<evidence type="ECO:0000259" key="5">
    <source>
        <dbReference type="Pfam" id="PF05916"/>
    </source>
</evidence>
<dbReference type="PANTHER" id="PTHR21206">
    <property type="entry name" value="SLD5 PROTEIN"/>
    <property type="match status" value="1"/>
</dbReference>
<evidence type="ECO:0000313" key="7">
    <source>
        <dbReference type="Proteomes" id="UP000593562"/>
    </source>
</evidence>
<dbReference type="FunCoup" id="A0A7J7CSX7">
    <property type="interactions" value="3281"/>
</dbReference>
<evidence type="ECO:0000256" key="2">
    <source>
        <dbReference type="ARBA" id="ARBA00022705"/>
    </source>
</evidence>